<feature type="compositionally biased region" description="Basic and acidic residues" evidence="3">
    <location>
        <begin position="29"/>
        <end position="49"/>
    </location>
</feature>
<feature type="compositionally biased region" description="Basic residues" evidence="3">
    <location>
        <begin position="108"/>
        <end position="123"/>
    </location>
</feature>
<comment type="caution">
    <text evidence="5">The sequence shown here is derived from an EMBL/GenBank/DDBJ whole genome shotgun (WGS) entry which is preliminary data.</text>
</comment>
<evidence type="ECO:0000256" key="1">
    <source>
        <dbReference type="ARBA" id="ARBA00023015"/>
    </source>
</evidence>
<keyword evidence="6" id="KW-1185">Reference proteome</keyword>
<evidence type="ECO:0000313" key="5">
    <source>
        <dbReference type="EMBL" id="MBA8808292.1"/>
    </source>
</evidence>
<dbReference type="InterPro" id="IPR027383">
    <property type="entry name" value="Znf_put"/>
</dbReference>
<proteinExistence type="predicted"/>
<feature type="region of interest" description="Disordered" evidence="3">
    <location>
        <begin position="23"/>
        <end position="50"/>
    </location>
</feature>
<evidence type="ECO:0000256" key="3">
    <source>
        <dbReference type="SAM" id="MobiDB-lite"/>
    </source>
</evidence>
<accession>A0A7W3J8M9</accession>
<dbReference type="RefSeq" id="WP_182616197.1">
    <property type="nucleotide sequence ID" value="NZ_BAAATF010000003.1"/>
</dbReference>
<dbReference type="InterPro" id="IPR041916">
    <property type="entry name" value="Anti_sigma_zinc_sf"/>
</dbReference>
<sequence length="130" mass="14602">MTLTGARRADVARLRAALAQVPAVPAPREASRDAARAVPRDGSRPECRSTRASIHDYLSGRLLPHRRRRLENHLDGCAGCIRAFIDVRQVAWTRRALDQRLVAGEHRGGRHRRPPLPRVRRTGHPGDLYV</sequence>
<feature type="region of interest" description="Disordered" evidence="3">
    <location>
        <begin position="105"/>
        <end position="130"/>
    </location>
</feature>
<gene>
    <name evidence="5" type="ORF">FHX71_002234</name>
</gene>
<feature type="domain" description="Putative zinc-finger" evidence="4">
    <location>
        <begin position="47"/>
        <end position="80"/>
    </location>
</feature>
<dbReference type="AlphaFoldDB" id="A0A7W3J8M9"/>
<evidence type="ECO:0000259" key="4">
    <source>
        <dbReference type="Pfam" id="PF13490"/>
    </source>
</evidence>
<protein>
    <recommendedName>
        <fullName evidence="4">Putative zinc-finger domain-containing protein</fullName>
    </recommendedName>
</protein>
<evidence type="ECO:0000313" key="6">
    <source>
        <dbReference type="Proteomes" id="UP000540568"/>
    </source>
</evidence>
<reference evidence="5 6" key="1">
    <citation type="submission" date="2020-07" db="EMBL/GenBank/DDBJ databases">
        <title>Sequencing the genomes of 1000 actinobacteria strains.</title>
        <authorList>
            <person name="Klenk H.-P."/>
        </authorList>
    </citation>
    <scope>NUCLEOTIDE SEQUENCE [LARGE SCALE GENOMIC DNA]</scope>
    <source>
        <strain evidence="5 6">DSM 44121</strain>
    </source>
</reference>
<dbReference type="Gene3D" id="1.10.10.1320">
    <property type="entry name" value="Anti-sigma factor, zinc-finger domain"/>
    <property type="match status" value="1"/>
</dbReference>
<keyword evidence="1" id="KW-0805">Transcription regulation</keyword>
<organism evidence="5 6">
    <name type="scientific">Promicromonospora sukumoe</name>
    <dbReference type="NCBI Taxonomy" id="88382"/>
    <lineage>
        <taxon>Bacteria</taxon>
        <taxon>Bacillati</taxon>
        <taxon>Actinomycetota</taxon>
        <taxon>Actinomycetes</taxon>
        <taxon>Micrococcales</taxon>
        <taxon>Promicromonosporaceae</taxon>
        <taxon>Promicromonospora</taxon>
    </lineage>
</organism>
<dbReference type="Pfam" id="PF13490">
    <property type="entry name" value="zf-HC2"/>
    <property type="match status" value="1"/>
</dbReference>
<dbReference type="Proteomes" id="UP000540568">
    <property type="component" value="Unassembled WGS sequence"/>
</dbReference>
<name>A0A7W3J8M9_9MICO</name>
<dbReference type="EMBL" id="JACGWV010000001">
    <property type="protein sequence ID" value="MBA8808292.1"/>
    <property type="molecule type" value="Genomic_DNA"/>
</dbReference>
<evidence type="ECO:0000256" key="2">
    <source>
        <dbReference type="ARBA" id="ARBA00023163"/>
    </source>
</evidence>
<keyword evidence="2" id="KW-0804">Transcription</keyword>